<reference evidence="2" key="1">
    <citation type="submission" date="2016-10" db="EMBL/GenBank/DDBJ databases">
        <title>Sequence of Gallionella enrichment culture.</title>
        <authorList>
            <person name="Poehlein A."/>
            <person name="Muehling M."/>
            <person name="Daniel R."/>
        </authorList>
    </citation>
    <scope>NUCLEOTIDE SEQUENCE</scope>
</reference>
<protein>
    <submittedName>
        <fullName evidence="2">PD-(D/E)XK nuclease superfamily protein</fullName>
    </submittedName>
</protein>
<name>A0A1J5PED4_9ZZZZ</name>
<dbReference type="AlphaFoldDB" id="A0A1J5PED4"/>
<sequence length="342" mass="36950">MASEDEQPSQFFLEVVPDSEDLSYAQTPRGLTLTALVARLRQLAESSDEESRKFSTALLGQIGRAGVKAAEPTSWWGLLPLSDNRALATGDELVQVSPSSVDAFEKCQLRWVLERHGGTRGEISAQAIGIALHAVVAQLAENPNLTRSDLSDSIDQIWPSLDVGTGWSARRERSRVEGMLEKFMDWHGASNRELVGAEETFDFTVDRARIKGSIDRLEVTSDGAYFVVDLKTGTSALSAADSQSTAQLQLYQLAIVEGAVPKAGDGAASAGAELLYVGTPTKSASIRTQSTIDVDKVRERIRDTAEGMSGSQFVAMENDLCRVCNVRASCPIMLEGRSVVQP</sequence>
<accession>A0A1J5PED4</accession>
<organism evidence="2">
    <name type="scientific">mine drainage metagenome</name>
    <dbReference type="NCBI Taxonomy" id="410659"/>
    <lineage>
        <taxon>unclassified sequences</taxon>
        <taxon>metagenomes</taxon>
        <taxon>ecological metagenomes</taxon>
    </lineage>
</organism>
<dbReference type="Gene3D" id="3.90.320.10">
    <property type="match status" value="1"/>
</dbReference>
<dbReference type="InterPro" id="IPR011604">
    <property type="entry name" value="PDDEXK-like_dom_sf"/>
</dbReference>
<comment type="caution">
    <text evidence="2">The sequence shown here is derived from an EMBL/GenBank/DDBJ whole genome shotgun (WGS) entry which is preliminary data.</text>
</comment>
<dbReference type="EMBL" id="MLJW01004419">
    <property type="protein sequence ID" value="OIQ70001.1"/>
    <property type="molecule type" value="Genomic_DNA"/>
</dbReference>
<gene>
    <name evidence="2" type="ORF">GALL_483920</name>
</gene>
<dbReference type="InterPro" id="IPR011335">
    <property type="entry name" value="Restrct_endonuc-II-like"/>
</dbReference>
<feature type="domain" description="PD-(D/E)XK endonuclease-like" evidence="1">
    <location>
        <begin position="95"/>
        <end position="331"/>
    </location>
</feature>
<evidence type="ECO:0000313" key="2">
    <source>
        <dbReference type="EMBL" id="OIQ70001.1"/>
    </source>
</evidence>
<dbReference type="SUPFAM" id="SSF52980">
    <property type="entry name" value="Restriction endonuclease-like"/>
    <property type="match status" value="1"/>
</dbReference>
<proteinExistence type="predicted"/>
<dbReference type="Pfam" id="PF12705">
    <property type="entry name" value="PDDEXK_1"/>
    <property type="match status" value="1"/>
</dbReference>
<evidence type="ECO:0000259" key="1">
    <source>
        <dbReference type="Pfam" id="PF12705"/>
    </source>
</evidence>
<dbReference type="InterPro" id="IPR038726">
    <property type="entry name" value="PDDEXK_AddAB-type"/>
</dbReference>